<evidence type="ECO:0000259" key="3">
    <source>
        <dbReference type="Pfam" id="PF07687"/>
    </source>
</evidence>
<evidence type="ECO:0000256" key="1">
    <source>
        <dbReference type="PIRSR" id="PIRSR005962-1"/>
    </source>
</evidence>
<proteinExistence type="predicted"/>
<feature type="binding site" evidence="1">
    <location>
        <position position="194"/>
    </location>
    <ligand>
        <name>Mn(2+)</name>
        <dbReference type="ChEBI" id="CHEBI:29035"/>
        <label>2</label>
    </ligand>
</feature>
<feature type="domain" description="Peptidase M20 dimerisation" evidence="3">
    <location>
        <begin position="216"/>
        <end position="311"/>
    </location>
</feature>
<feature type="binding site" evidence="1">
    <location>
        <position position="167"/>
    </location>
    <ligand>
        <name>Mn(2+)</name>
        <dbReference type="ChEBI" id="CHEBI:29035"/>
        <label>2</label>
    </ligand>
</feature>
<dbReference type="Gene3D" id="3.30.70.360">
    <property type="match status" value="1"/>
</dbReference>
<feature type="region of interest" description="Disordered" evidence="2">
    <location>
        <begin position="1"/>
        <end position="32"/>
    </location>
</feature>
<dbReference type="AlphaFoldDB" id="A0A931FE26"/>
<dbReference type="PANTHER" id="PTHR11014">
    <property type="entry name" value="PEPTIDASE M20 FAMILY MEMBER"/>
    <property type="match status" value="1"/>
</dbReference>
<comment type="caution">
    <text evidence="4">The sequence shown here is derived from an EMBL/GenBank/DDBJ whole genome shotgun (WGS) entry which is preliminary data.</text>
</comment>
<protein>
    <submittedName>
        <fullName evidence="4">Amidohydrolase</fullName>
    </submittedName>
</protein>
<feature type="binding site" evidence="1">
    <location>
        <position position="407"/>
    </location>
    <ligand>
        <name>Mn(2+)</name>
        <dbReference type="ChEBI" id="CHEBI:29035"/>
        <label>2</label>
    </ligand>
</feature>
<sequence length="463" mass="47337">MHPKPSGPDAVSDSVPNPVPAGPAPDAASDGVAPGLREVYEDLHAHPELAFQEERTAGVVVEWLAGHGWEVTGGVGRTGVVGVLRNGAGPVVLLRADMDGLPVREATGLSYASTATGVGEDGSRVPVMHACGHDMHVACLLGACQELAGSRERWAGTVVAVFQPAEESGLGASAMVDDGLFERFPRPDVVLGQHVGPGPAGMLATVPGVAMGAADSVVVRLFGRGGHGSKPESAVDPVVMAAHLVTRLQTVVSRVVAAQEQAVVTVGSIRAGTAAGIIPDEAELALSIRTFDENVRERVMAAIGRMARAEALAAGAEREPDITSRYRLPATVNDLAATERVAEAHRGEFGAGQVVQLGPNTASEDFGVLGAAAGVPSVYWFFGGSDAKEFETALLAGRLAEDVPQNHSPAFAPVVEPTLSTGVRALTAAALAWLAQGDDPSAPDSDTDAVAASDGWVGVAASR</sequence>
<dbReference type="SUPFAM" id="SSF55031">
    <property type="entry name" value="Bacterial exopeptidase dimerisation domain"/>
    <property type="match status" value="1"/>
</dbReference>
<keyword evidence="1" id="KW-0479">Metal-binding</keyword>
<accession>A0A931FE26</accession>
<reference evidence="4" key="1">
    <citation type="submission" date="2020-11" db="EMBL/GenBank/DDBJ databases">
        <title>Isolation and identification of active actinomycetes.</title>
        <authorList>
            <person name="Yu B."/>
        </authorList>
    </citation>
    <scope>NUCLEOTIDE SEQUENCE</scope>
    <source>
        <strain evidence="4">NEAU-YB345</strain>
    </source>
</reference>
<dbReference type="Gene3D" id="3.40.630.10">
    <property type="entry name" value="Zn peptidases"/>
    <property type="match status" value="1"/>
</dbReference>
<comment type="cofactor">
    <cofactor evidence="1">
        <name>Mn(2+)</name>
        <dbReference type="ChEBI" id="CHEBI:29035"/>
    </cofactor>
    <text evidence="1">The Mn(2+) ion enhances activity.</text>
</comment>
<dbReference type="InterPro" id="IPR017439">
    <property type="entry name" value="Amidohydrolase"/>
</dbReference>
<dbReference type="InterPro" id="IPR002933">
    <property type="entry name" value="Peptidase_M20"/>
</dbReference>
<dbReference type="PIRSF" id="PIRSF005962">
    <property type="entry name" value="Pept_M20D_amidohydro"/>
    <property type="match status" value="1"/>
</dbReference>
<dbReference type="GO" id="GO:0016787">
    <property type="term" value="F:hydrolase activity"/>
    <property type="evidence" value="ECO:0007669"/>
    <property type="project" value="InterPro"/>
</dbReference>
<keyword evidence="5" id="KW-1185">Reference proteome</keyword>
<gene>
    <name evidence="4" type="ORF">I2501_03540</name>
</gene>
<organism evidence="4 5">
    <name type="scientific">Streptacidiphilus fuscans</name>
    <dbReference type="NCBI Taxonomy" id="2789292"/>
    <lineage>
        <taxon>Bacteria</taxon>
        <taxon>Bacillati</taxon>
        <taxon>Actinomycetota</taxon>
        <taxon>Actinomycetes</taxon>
        <taxon>Kitasatosporales</taxon>
        <taxon>Streptomycetaceae</taxon>
        <taxon>Streptacidiphilus</taxon>
    </lineage>
</organism>
<dbReference type="RefSeq" id="WP_196192264.1">
    <property type="nucleotide sequence ID" value="NZ_JADPRT010000001.1"/>
</dbReference>
<feature type="binding site" evidence="1">
    <location>
        <position position="131"/>
    </location>
    <ligand>
        <name>Mn(2+)</name>
        <dbReference type="ChEBI" id="CHEBI:29035"/>
        <label>2</label>
    </ligand>
</feature>
<dbReference type="NCBIfam" id="TIGR01891">
    <property type="entry name" value="amidohydrolases"/>
    <property type="match status" value="1"/>
</dbReference>
<dbReference type="Pfam" id="PF07687">
    <property type="entry name" value="M20_dimer"/>
    <property type="match status" value="1"/>
</dbReference>
<evidence type="ECO:0000313" key="5">
    <source>
        <dbReference type="Proteomes" id="UP000657385"/>
    </source>
</evidence>
<evidence type="ECO:0000313" key="4">
    <source>
        <dbReference type="EMBL" id="MBF9067114.1"/>
    </source>
</evidence>
<dbReference type="InterPro" id="IPR011650">
    <property type="entry name" value="Peptidase_M20_dimer"/>
</dbReference>
<name>A0A931FE26_9ACTN</name>
<dbReference type="Proteomes" id="UP000657385">
    <property type="component" value="Unassembled WGS sequence"/>
</dbReference>
<evidence type="ECO:0000256" key="2">
    <source>
        <dbReference type="SAM" id="MobiDB-lite"/>
    </source>
</evidence>
<dbReference type="Pfam" id="PF01546">
    <property type="entry name" value="Peptidase_M20"/>
    <property type="match status" value="1"/>
</dbReference>
<dbReference type="GO" id="GO:0046872">
    <property type="term" value="F:metal ion binding"/>
    <property type="evidence" value="ECO:0007669"/>
    <property type="project" value="UniProtKB-KW"/>
</dbReference>
<dbReference type="InterPro" id="IPR036264">
    <property type="entry name" value="Bact_exopeptidase_dim_dom"/>
</dbReference>
<feature type="binding site" evidence="1">
    <location>
        <position position="133"/>
    </location>
    <ligand>
        <name>Mn(2+)</name>
        <dbReference type="ChEBI" id="CHEBI:29035"/>
        <label>2</label>
    </ligand>
</feature>
<keyword evidence="1" id="KW-0464">Manganese</keyword>
<dbReference type="SUPFAM" id="SSF53187">
    <property type="entry name" value="Zn-dependent exopeptidases"/>
    <property type="match status" value="1"/>
</dbReference>
<dbReference type="PANTHER" id="PTHR11014:SF63">
    <property type="entry name" value="METALLOPEPTIDASE, PUTATIVE (AFU_ORTHOLOGUE AFUA_6G09600)-RELATED"/>
    <property type="match status" value="1"/>
</dbReference>
<dbReference type="EMBL" id="JADPRT010000001">
    <property type="protein sequence ID" value="MBF9067114.1"/>
    <property type="molecule type" value="Genomic_DNA"/>
</dbReference>